<dbReference type="KEGG" id="mmuc:C1S78_026165"/>
<dbReference type="RefSeq" id="WP_053855295.1">
    <property type="nucleotide sequence ID" value="NZ_ANBS01000024.1"/>
</dbReference>
<evidence type="ECO:0000313" key="1">
    <source>
        <dbReference type="EMBL" id="QPG68860.1"/>
    </source>
</evidence>
<evidence type="ECO:0000313" key="3">
    <source>
        <dbReference type="Proteomes" id="UP000309231"/>
    </source>
</evidence>
<evidence type="ECO:0000313" key="2">
    <source>
        <dbReference type="EMBL" id="TLH55386.1"/>
    </source>
</evidence>
<dbReference type="EMBL" id="POTL01000001">
    <property type="protein sequence ID" value="TLH55386.1"/>
    <property type="molecule type" value="Genomic_DNA"/>
</dbReference>
<accession>A0A8H2JGJ6</accession>
<dbReference type="EMBL" id="CP062008">
    <property type="protein sequence ID" value="QPG68860.1"/>
    <property type="molecule type" value="Genomic_DNA"/>
</dbReference>
<gene>
    <name evidence="1" type="ORF">C1S78_026165</name>
    <name evidence="2" type="ORF">C1S78_26125</name>
</gene>
<dbReference type="AlphaFoldDB" id="A0A8H2JGJ6"/>
<sequence>MSNDEHVDHAKLQQRYLIHYESPLGARFSAETPSAEHLARRVAGWFLEDGYPARIVVVTVEDGQPVARWID</sequence>
<organism evidence="2">
    <name type="scientific">Mycolicibacterium mucogenicum DSM 44124</name>
    <dbReference type="NCBI Taxonomy" id="1226753"/>
    <lineage>
        <taxon>Bacteria</taxon>
        <taxon>Bacillati</taxon>
        <taxon>Actinomycetota</taxon>
        <taxon>Actinomycetes</taxon>
        <taxon>Mycobacteriales</taxon>
        <taxon>Mycobacteriaceae</taxon>
        <taxon>Mycolicibacterium</taxon>
    </lineage>
</organism>
<keyword evidence="3" id="KW-1185">Reference proteome</keyword>
<dbReference type="GeneID" id="76728446"/>
<reference evidence="2" key="1">
    <citation type="submission" date="2018-01" db="EMBL/GenBank/DDBJ databases">
        <title>Comparative genomics of Mycobacterium mucogenicum and Mycobacterium neoaurum clade members emphasizing tRNA and non-coding RNA.</title>
        <authorList>
            <person name="Behra P.R.K."/>
            <person name="Pettersson B.M.F."/>
            <person name="Das S."/>
            <person name="Dasgupta S."/>
            <person name="Kirsebom L.A."/>
        </authorList>
    </citation>
    <scope>NUCLEOTIDE SEQUENCE</scope>
    <source>
        <strain evidence="2">DSM 44124</strain>
    </source>
</reference>
<reference evidence="1 3" key="2">
    <citation type="journal article" date="2019" name="BMC Evol. Biol.">
        <title>Comparative genomics of Mycobacterium mucogenicum and Mycobacterium neoaurum clade members emphasizing tRNA and non-coding RNA.</title>
        <authorList>
            <person name="Behra P.R.K."/>
            <person name="Pettersson B.M.F."/>
            <person name="Das S."/>
            <person name="Dasgupta S."/>
            <person name="Kirsebom L.A."/>
        </authorList>
    </citation>
    <scope>NUCLEOTIDE SEQUENCE [LARGE SCALE GENOMIC DNA]</scope>
    <source>
        <strain evidence="1 3">DSM 44124</strain>
    </source>
</reference>
<protein>
    <submittedName>
        <fullName evidence="2">Uncharacterized protein</fullName>
    </submittedName>
</protein>
<proteinExistence type="predicted"/>
<reference evidence="1 3" key="3">
    <citation type="journal article" date="2019" name="Sci. Rep.">
        <title>Insight into the biology of Mycobacterium mucogenicum and Mycobacterium neoaurum clade members.</title>
        <authorList>
            <person name="Behra P.R.K."/>
            <person name="Pettersson B.M.F."/>
            <person name="Ramesh M."/>
            <person name="Dasgupta S."/>
            <person name="Kirsebom L.A."/>
        </authorList>
    </citation>
    <scope>NUCLEOTIDE SEQUENCE [LARGE SCALE GENOMIC DNA]</scope>
    <source>
        <strain evidence="1 3">DSM 44124</strain>
    </source>
</reference>
<name>A0A8H2JGJ6_MYCMU</name>
<dbReference type="Proteomes" id="UP000309231">
    <property type="component" value="Chromosome"/>
</dbReference>